<feature type="compositionally biased region" description="Gly residues" evidence="1">
    <location>
        <begin position="80"/>
        <end position="99"/>
    </location>
</feature>
<dbReference type="AlphaFoldDB" id="Q6H7T3"/>
<feature type="region of interest" description="Disordered" evidence="1">
    <location>
        <begin position="50"/>
        <end position="99"/>
    </location>
</feature>
<gene>
    <name evidence="2" type="primary">OJ9003_G05.32</name>
</gene>
<evidence type="ECO:0000313" key="2">
    <source>
        <dbReference type="EMBL" id="BAD25216.1"/>
    </source>
</evidence>
<dbReference type="EMBL" id="AP004126">
    <property type="protein sequence ID" value="BAD25216.1"/>
    <property type="molecule type" value="Genomic_DNA"/>
</dbReference>
<evidence type="ECO:0000256" key="1">
    <source>
        <dbReference type="SAM" id="MobiDB-lite"/>
    </source>
</evidence>
<feature type="compositionally biased region" description="Gly residues" evidence="1">
    <location>
        <begin position="52"/>
        <end position="69"/>
    </location>
</feature>
<accession>Q6H7T3</accession>
<proteinExistence type="predicted"/>
<sequence>MPAARPDAATAACAAPFAAGGGDDVALGFLAPCALGAFADGGAGGDDADGAGDAGVGVEGGDDAGGGVVGAAAPDELGDGGEAGGGDGDDGGGLAGAGDVGGGAVDEAGGGDGAVAVAVPLRLARTMTMSFSPARQLASTPLMKKKAPARSSVKTVLPSANFWSNDDVLHAL</sequence>
<dbReference type="Proteomes" id="UP000000763">
    <property type="component" value="Chromosome 2"/>
</dbReference>
<reference evidence="3" key="1">
    <citation type="journal article" date="2005" name="Nature">
        <title>The map-based sequence of the rice genome.</title>
        <authorList>
            <consortium name="International rice genome sequencing project (IRGSP)"/>
            <person name="Matsumoto T."/>
            <person name="Wu J."/>
            <person name="Kanamori H."/>
            <person name="Katayose Y."/>
            <person name="Fujisawa M."/>
            <person name="Namiki N."/>
            <person name="Mizuno H."/>
            <person name="Yamamoto K."/>
            <person name="Antonio B.A."/>
            <person name="Baba T."/>
            <person name="Sakata K."/>
            <person name="Nagamura Y."/>
            <person name="Aoki H."/>
            <person name="Arikawa K."/>
            <person name="Arita K."/>
            <person name="Bito T."/>
            <person name="Chiden Y."/>
            <person name="Fujitsuka N."/>
            <person name="Fukunaka R."/>
            <person name="Hamada M."/>
            <person name="Harada C."/>
            <person name="Hayashi A."/>
            <person name="Hijishita S."/>
            <person name="Honda M."/>
            <person name="Hosokawa S."/>
            <person name="Ichikawa Y."/>
            <person name="Idonuma A."/>
            <person name="Iijima M."/>
            <person name="Ikeda M."/>
            <person name="Ikeno M."/>
            <person name="Ito K."/>
            <person name="Ito S."/>
            <person name="Ito T."/>
            <person name="Ito Y."/>
            <person name="Ito Y."/>
            <person name="Iwabuchi A."/>
            <person name="Kamiya K."/>
            <person name="Karasawa W."/>
            <person name="Kurita K."/>
            <person name="Katagiri S."/>
            <person name="Kikuta A."/>
            <person name="Kobayashi H."/>
            <person name="Kobayashi N."/>
            <person name="Machita K."/>
            <person name="Maehara T."/>
            <person name="Masukawa M."/>
            <person name="Mizubayashi T."/>
            <person name="Mukai Y."/>
            <person name="Nagasaki H."/>
            <person name="Nagata Y."/>
            <person name="Naito S."/>
            <person name="Nakashima M."/>
            <person name="Nakama Y."/>
            <person name="Nakamichi Y."/>
            <person name="Nakamura M."/>
            <person name="Meguro A."/>
            <person name="Negishi M."/>
            <person name="Ohta I."/>
            <person name="Ohta T."/>
            <person name="Okamoto M."/>
            <person name="Ono N."/>
            <person name="Saji S."/>
            <person name="Sakaguchi M."/>
            <person name="Sakai K."/>
            <person name="Shibata M."/>
            <person name="Shimokawa T."/>
            <person name="Song J."/>
            <person name="Takazaki Y."/>
            <person name="Terasawa K."/>
            <person name="Tsugane M."/>
            <person name="Tsuji K."/>
            <person name="Ueda S."/>
            <person name="Waki K."/>
            <person name="Yamagata H."/>
            <person name="Yamamoto M."/>
            <person name="Yamamoto S."/>
            <person name="Yamane H."/>
            <person name="Yoshiki S."/>
            <person name="Yoshihara R."/>
            <person name="Yukawa K."/>
            <person name="Zhong H."/>
            <person name="Yano M."/>
            <person name="Yuan Q."/>
            <person name="Ouyang S."/>
            <person name="Liu J."/>
            <person name="Jones K.M."/>
            <person name="Gansberger K."/>
            <person name="Moffat K."/>
            <person name="Hill J."/>
            <person name="Bera J."/>
            <person name="Fadrosh D."/>
            <person name="Jin S."/>
            <person name="Johri S."/>
            <person name="Kim M."/>
            <person name="Overton L."/>
            <person name="Reardon M."/>
            <person name="Tsitrin T."/>
            <person name="Vuong H."/>
            <person name="Weaver B."/>
            <person name="Ciecko A."/>
            <person name="Tallon L."/>
            <person name="Jackson J."/>
            <person name="Pai G."/>
            <person name="Aken S.V."/>
            <person name="Utterback T."/>
            <person name="Reidmuller S."/>
            <person name="Feldblyum T."/>
            <person name="Hsiao J."/>
            <person name="Zismann V."/>
            <person name="Iobst S."/>
            <person name="de Vazeille A.R."/>
            <person name="Buell C.R."/>
            <person name="Ying K."/>
            <person name="Li Y."/>
            <person name="Lu T."/>
            <person name="Huang Y."/>
            <person name="Zhao Q."/>
            <person name="Feng Q."/>
            <person name="Zhang L."/>
            <person name="Zhu J."/>
            <person name="Weng Q."/>
            <person name="Mu J."/>
            <person name="Lu Y."/>
            <person name="Fan D."/>
            <person name="Liu Y."/>
            <person name="Guan J."/>
            <person name="Zhang Y."/>
            <person name="Yu S."/>
            <person name="Liu X."/>
            <person name="Zhang Y."/>
            <person name="Hong G."/>
            <person name="Han B."/>
            <person name="Choisne N."/>
            <person name="Demange N."/>
            <person name="Orjeda G."/>
            <person name="Samain S."/>
            <person name="Cattolico L."/>
            <person name="Pelletier E."/>
            <person name="Couloux A."/>
            <person name="Segurens B."/>
            <person name="Wincker P."/>
            <person name="D'Hont A."/>
            <person name="Scarpelli C."/>
            <person name="Weissenbach J."/>
            <person name="Salanoubat M."/>
            <person name="Quetier F."/>
            <person name="Yu Y."/>
            <person name="Kim H.R."/>
            <person name="Rambo T."/>
            <person name="Currie J."/>
            <person name="Collura K."/>
            <person name="Luo M."/>
            <person name="Yang T."/>
            <person name="Ammiraju J.S.S."/>
            <person name="Engler F."/>
            <person name="Soderlund C."/>
            <person name="Wing R.A."/>
            <person name="Palmer L.E."/>
            <person name="de la Bastide M."/>
            <person name="Spiegel L."/>
            <person name="Nascimento L."/>
            <person name="Zutavern T."/>
            <person name="O'Shaughnessy A."/>
            <person name="Dike S."/>
            <person name="Dedhia N."/>
            <person name="Preston R."/>
            <person name="Balija V."/>
            <person name="McCombie W.R."/>
            <person name="Chow T."/>
            <person name="Chen H."/>
            <person name="Chung M."/>
            <person name="Chen C."/>
            <person name="Shaw J."/>
            <person name="Wu H."/>
            <person name="Hsiao K."/>
            <person name="Chao Y."/>
            <person name="Chu M."/>
            <person name="Cheng C."/>
            <person name="Hour A."/>
            <person name="Lee P."/>
            <person name="Lin S."/>
            <person name="Lin Y."/>
            <person name="Liou J."/>
            <person name="Liu S."/>
            <person name="Hsing Y."/>
            <person name="Raghuvanshi S."/>
            <person name="Mohanty A."/>
            <person name="Bharti A.K."/>
            <person name="Gaur A."/>
            <person name="Gupta V."/>
            <person name="Kumar D."/>
            <person name="Ravi V."/>
            <person name="Vij S."/>
            <person name="Kapur A."/>
            <person name="Khurana P."/>
            <person name="Khurana P."/>
            <person name="Khurana J.P."/>
            <person name="Tyagi A.K."/>
            <person name="Gaikwad K."/>
            <person name="Singh A."/>
            <person name="Dalal V."/>
            <person name="Srivastava S."/>
            <person name="Dixit A."/>
            <person name="Pal A.K."/>
            <person name="Ghazi I.A."/>
            <person name="Yadav M."/>
            <person name="Pandit A."/>
            <person name="Bhargava A."/>
            <person name="Sureshbabu K."/>
            <person name="Batra K."/>
            <person name="Sharma T.R."/>
            <person name="Mohapatra T."/>
            <person name="Singh N.K."/>
            <person name="Messing J."/>
            <person name="Nelson A.B."/>
            <person name="Fuks G."/>
            <person name="Kavchok S."/>
            <person name="Keizer G."/>
            <person name="Linton E."/>
            <person name="Llaca V."/>
            <person name="Song R."/>
            <person name="Tanyolac B."/>
            <person name="Young S."/>
            <person name="Ho-Il K."/>
            <person name="Hahn J.H."/>
            <person name="Sangsakoo G."/>
            <person name="Vanavichit A."/>
            <person name="de Mattos Luiz.A.T."/>
            <person name="Zimmer P.D."/>
            <person name="Malone G."/>
            <person name="Dellagostin O."/>
            <person name="de Oliveira A.C."/>
            <person name="Bevan M."/>
            <person name="Bancroft I."/>
            <person name="Minx P."/>
            <person name="Cordum H."/>
            <person name="Wilson R."/>
            <person name="Cheng Z."/>
            <person name="Jin W."/>
            <person name="Jiang J."/>
            <person name="Leong S.A."/>
            <person name="Iwama H."/>
            <person name="Gojobori T."/>
            <person name="Itoh T."/>
            <person name="Niimura Y."/>
            <person name="Fujii Y."/>
            <person name="Habara T."/>
            <person name="Sakai H."/>
            <person name="Sato Y."/>
            <person name="Wilson G."/>
            <person name="Kumar K."/>
            <person name="McCouch S."/>
            <person name="Juretic N."/>
            <person name="Hoen D."/>
            <person name="Wright S."/>
            <person name="Bruskiewich R."/>
            <person name="Bureau T."/>
            <person name="Miyao A."/>
            <person name="Hirochika H."/>
            <person name="Nishikawa T."/>
            <person name="Kadowaki K."/>
            <person name="Sugiura M."/>
            <person name="Burr B."/>
            <person name="Sasaki T."/>
        </authorList>
    </citation>
    <scope>NUCLEOTIDE SEQUENCE [LARGE SCALE GENOMIC DNA]</scope>
    <source>
        <strain evidence="3">cv. Nipponbare</strain>
    </source>
</reference>
<protein>
    <submittedName>
        <fullName evidence="2">Uncharacterized protein</fullName>
    </submittedName>
</protein>
<reference evidence="3" key="2">
    <citation type="journal article" date="2008" name="Nucleic Acids Res.">
        <title>The rice annotation project database (RAP-DB): 2008 update.</title>
        <authorList>
            <consortium name="The rice annotation project (RAP)"/>
        </authorList>
    </citation>
    <scope>GENOME REANNOTATION</scope>
    <source>
        <strain evidence="3">cv. Nipponbare</strain>
    </source>
</reference>
<evidence type="ECO:0000313" key="3">
    <source>
        <dbReference type="Proteomes" id="UP000000763"/>
    </source>
</evidence>
<name>Q6H7T3_ORYSJ</name>
<organism evidence="2 3">
    <name type="scientific">Oryza sativa subsp. japonica</name>
    <name type="common">Rice</name>
    <dbReference type="NCBI Taxonomy" id="39947"/>
    <lineage>
        <taxon>Eukaryota</taxon>
        <taxon>Viridiplantae</taxon>
        <taxon>Streptophyta</taxon>
        <taxon>Embryophyta</taxon>
        <taxon>Tracheophyta</taxon>
        <taxon>Spermatophyta</taxon>
        <taxon>Magnoliopsida</taxon>
        <taxon>Liliopsida</taxon>
        <taxon>Poales</taxon>
        <taxon>Poaceae</taxon>
        <taxon>BOP clade</taxon>
        <taxon>Oryzoideae</taxon>
        <taxon>Oryzeae</taxon>
        <taxon>Oryzinae</taxon>
        <taxon>Oryza</taxon>
        <taxon>Oryza sativa</taxon>
    </lineage>
</organism>